<accession>A0A9P5PZ55</accession>
<keyword evidence="8" id="KW-0119">Carbohydrate metabolism</keyword>
<sequence length="479" mass="50458">MLRSSTLFSFAFFAVAYGQQIGTPEVHPPLTWESCSTSGCVAFSSSVVIDANWRDLHIVNGTTSCFERGAWNFDICTTPEVCAANCALDGADYESTGVTTNGDELTMNFVTNSEQPNVGSRLYVMTPGSETEYQLFHPVNREISFTVDVSNLPGGVNGAVYFTQMDADGGIARFPGNKAGAQYGTGYCDSQCPKDVKFIDGVANTIDWSPSGTGSTGSCCTEMDIWEANSISAAFASHACTVTEQTSCTGTNCSTQGVCDQTGCEFDSFRLGNTSFYGPKKTIDTTQPFTVVTQYISSNNDSNGALSTIRRLYVQNGVIIQNSETKFPGITATNQMDATFCTQEAAALRESDTFDTKGGFDAMTSAMNTGMILAFSIWEESITSGVPAATEAELSLAKVVFSEIRVGTIGATFGNITGNGTQPSAPTTTGTATSTVSAPGATQTIFGQCGGIGYTGPTICPLDSTCLESNPDLSQCVPS</sequence>
<gene>
    <name evidence="14" type="ORF">BDP27DRAFT_1443587</name>
</gene>
<keyword evidence="10 11" id="KW-0624">Polysaccharide degradation</keyword>
<evidence type="ECO:0000256" key="11">
    <source>
        <dbReference type="RuleBase" id="RU361164"/>
    </source>
</evidence>
<evidence type="ECO:0000313" key="15">
    <source>
        <dbReference type="Proteomes" id="UP000772434"/>
    </source>
</evidence>
<dbReference type="SUPFAM" id="SSF49899">
    <property type="entry name" value="Concanavalin A-like lectins/glucanases"/>
    <property type="match status" value="1"/>
</dbReference>
<dbReference type="AlphaFoldDB" id="A0A9P5PZ55"/>
<keyword evidence="9 11" id="KW-0326">Glycosidase</keyword>
<evidence type="ECO:0000259" key="13">
    <source>
        <dbReference type="PROSITE" id="PS51164"/>
    </source>
</evidence>
<evidence type="ECO:0000256" key="9">
    <source>
        <dbReference type="ARBA" id="ARBA00023295"/>
    </source>
</evidence>
<comment type="caution">
    <text evidence="14">The sequence shown here is derived from an EMBL/GenBank/DDBJ whole genome shotgun (WGS) entry which is preliminary data.</text>
</comment>
<keyword evidence="5 11" id="KW-0136">Cellulose degradation</keyword>
<dbReference type="PANTHER" id="PTHR33753">
    <property type="entry name" value="1,4-BETA-D-GLUCAN CELLOBIOHYDROLASE B"/>
    <property type="match status" value="1"/>
</dbReference>
<protein>
    <recommendedName>
        <fullName evidence="11">Glucanase</fullName>
        <ecNumber evidence="11">3.2.1.-</ecNumber>
    </recommendedName>
</protein>
<keyword evidence="7" id="KW-0325">Glycoprotein</keyword>
<dbReference type="PRINTS" id="PR00734">
    <property type="entry name" value="GLHYDRLASE7"/>
</dbReference>
<evidence type="ECO:0000256" key="8">
    <source>
        <dbReference type="ARBA" id="ARBA00023277"/>
    </source>
</evidence>
<evidence type="ECO:0000256" key="10">
    <source>
        <dbReference type="ARBA" id="ARBA00023326"/>
    </source>
</evidence>
<comment type="catalytic activity">
    <reaction evidence="1">
        <text>Endohydrolysis of (1-&gt;4)-beta-D-glucosidic linkages in cellulose, lichenin and cereal beta-D-glucans.</text>
        <dbReference type="EC" id="3.2.1.4"/>
    </reaction>
</comment>
<dbReference type="InterPro" id="IPR001722">
    <property type="entry name" value="Glyco_hydro_7"/>
</dbReference>
<evidence type="ECO:0000256" key="1">
    <source>
        <dbReference type="ARBA" id="ARBA00000966"/>
    </source>
</evidence>
<feature type="signal peptide" evidence="12">
    <location>
        <begin position="1"/>
        <end position="18"/>
    </location>
</feature>
<evidence type="ECO:0000256" key="6">
    <source>
        <dbReference type="ARBA" id="ARBA00023157"/>
    </source>
</evidence>
<dbReference type="GO" id="GO:0030245">
    <property type="term" value="P:cellulose catabolic process"/>
    <property type="evidence" value="ECO:0007669"/>
    <property type="project" value="UniProtKB-KW"/>
</dbReference>
<dbReference type="PANTHER" id="PTHR33753:SF1">
    <property type="entry name" value="ENDO-BETA-1,4-GLUCANASE CELB"/>
    <property type="match status" value="1"/>
</dbReference>
<dbReference type="EMBL" id="JADNRY010000010">
    <property type="protein sequence ID" value="KAF9075141.1"/>
    <property type="molecule type" value="Genomic_DNA"/>
</dbReference>
<dbReference type="GO" id="GO:0008810">
    <property type="term" value="F:cellulase activity"/>
    <property type="evidence" value="ECO:0007669"/>
    <property type="project" value="UniProtKB-EC"/>
</dbReference>
<dbReference type="GO" id="GO:0030248">
    <property type="term" value="F:cellulose binding"/>
    <property type="evidence" value="ECO:0007669"/>
    <property type="project" value="InterPro"/>
</dbReference>
<feature type="domain" description="CBM1" evidence="13">
    <location>
        <begin position="441"/>
        <end position="477"/>
    </location>
</feature>
<dbReference type="Gene3D" id="2.70.100.10">
    <property type="entry name" value="Glycoside hydrolase, family 7, domain"/>
    <property type="match status" value="1"/>
</dbReference>
<dbReference type="InterPro" id="IPR035971">
    <property type="entry name" value="CBD_sf"/>
</dbReference>
<evidence type="ECO:0000256" key="4">
    <source>
        <dbReference type="ARBA" id="ARBA00022801"/>
    </source>
</evidence>
<keyword evidence="15" id="KW-1185">Reference proteome</keyword>
<dbReference type="OrthoDB" id="412382at2759"/>
<dbReference type="EC" id="3.2.1.-" evidence="11"/>
<dbReference type="GO" id="GO:0005576">
    <property type="term" value="C:extracellular region"/>
    <property type="evidence" value="ECO:0007669"/>
    <property type="project" value="InterPro"/>
</dbReference>
<dbReference type="CDD" id="cd07999">
    <property type="entry name" value="GH7_CBH_EG"/>
    <property type="match status" value="1"/>
</dbReference>
<evidence type="ECO:0000256" key="12">
    <source>
        <dbReference type="SAM" id="SignalP"/>
    </source>
</evidence>
<dbReference type="SMART" id="SM00236">
    <property type="entry name" value="fCBD"/>
    <property type="match status" value="1"/>
</dbReference>
<dbReference type="InterPro" id="IPR013320">
    <property type="entry name" value="ConA-like_dom_sf"/>
</dbReference>
<dbReference type="Proteomes" id="UP000772434">
    <property type="component" value="Unassembled WGS sequence"/>
</dbReference>
<evidence type="ECO:0000256" key="7">
    <source>
        <dbReference type="ARBA" id="ARBA00023180"/>
    </source>
</evidence>
<keyword evidence="4 11" id="KW-0378">Hydrolase</keyword>
<dbReference type="InterPro" id="IPR000254">
    <property type="entry name" value="CBD"/>
</dbReference>
<evidence type="ECO:0000256" key="3">
    <source>
        <dbReference type="ARBA" id="ARBA00022729"/>
    </source>
</evidence>
<dbReference type="Pfam" id="PF00734">
    <property type="entry name" value="CBM_1"/>
    <property type="match status" value="1"/>
</dbReference>
<comment type="similarity">
    <text evidence="2 11">Belongs to the glycosyl hydrolase 7 (cellulase C) family.</text>
</comment>
<evidence type="ECO:0000256" key="5">
    <source>
        <dbReference type="ARBA" id="ARBA00023001"/>
    </source>
</evidence>
<dbReference type="Pfam" id="PF00840">
    <property type="entry name" value="Glyco_hydro_7"/>
    <property type="match status" value="1"/>
</dbReference>
<evidence type="ECO:0000256" key="2">
    <source>
        <dbReference type="ARBA" id="ARBA00006044"/>
    </source>
</evidence>
<evidence type="ECO:0000313" key="14">
    <source>
        <dbReference type="EMBL" id="KAF9075141.1"/>
    </source>
</evidence>
<dbReference type="SUPFAM" id="SSF57180">
    <property type="entry name" value="Cellulose-binding domain"/>
    <property type="match status" value="1"/>
</dbReference>
<proteinExistence type="inferred from homology"/>
<reference evidence="14" key="1">
    <citation type="submission" date="2020-11" db="EMBL/GenBank/DDBJ databases">
        <authorList>
            <consortium name="DOE Joint Genome Institute"/>
            <person name="Ahrendt S."/>
            <person name="Riley R."/>
            <person name="Andreopoulos W."/>
            <person name="Labutti K."/>
            <person name="Pangilinan J."/>
            <person name="Ruiz-Duenas F.J."/>
            <person name="Barrasa J.M."/>
            <person name="Sanchez-Garcia M."/>
            <person name="Camarero S."/>
            <person name="Miyauchi S."/>
            <person name="Serrano A."/>
            <person name="Linde D."/>
            <person name="Babiker R."/>
            <person name="Drula E."/>
            <person name="Ayuso-Fernandez I."/>
            <person name="Pacheco R."/>
            <person name="Padilla G."/>
            <person name="Ferreira P."/>
            <person name="Barriuso J."/>
            <person name="Kellner H."/>
            <person name="Castanera R."/>
            <person name="Alfaro M."/>
            <person name="Ramirez L."/>
            <person name="Pisabarro A.G."/>
            <person name="Kuo A."/>
            <person name="Tritt A."/>
            <person name="Lipzen A."/>
            <person name="He G."/>
            <person name="Yan M."/>
            <person name="Ng V."/>
            <person name="Cullen D."/>
            <person name="Martin F."/>
            <person name="Rosso M.-N."/>
            <person name="Henrissat B."/>
            <person name="Hibbett D."/>
            <person name="Martinez A.T."/>
            <person name="Grigoriev I.V."/>
        </authorList>
    </citation>
    <scope>NUCLEOTIDE SEQUENCE</scope>
    <source>
        <strain evidence="14">AH 40177</strain>
    </source>
</reference>
<dbReference type="InterPro" id="IPR037019">
    <property type="entry name" value="Glyco_hydro_7_sf"/>
</dbReference>
<organism evidence="14 15">
    <name type="scientific">Rhodocollybia butyracea</name>
    <dbReference type="NCBI Taxonomy" id="206335"/>
    <lineage>
        <taxon>Eukaryota</taxon>
        <taxon>Fungi</taxon>
        <taxon>Dikarya</taxon>
        <taxon>Basidiomycota</taxon>
        <taxon>Agaricomycotina</taxon>
        <taxon>Agaricomycetes</taxon>
        <taxon>Agaricomycetidae</taxon>
        <taxon>Agaricales</taxon>
        <taxon>Marasmiineae</taxon>
        <taxon>Omphalotaceae</taxon>
        <taxon>Rhodocollybia</taxon>
    </lineage>
</organism>
<name>A0A9P5PZ55_9AGAR</name>
<feature type="chain" id="PRO_5040515020" description="Glucanase" evidence="12">
    <location>
        <begin position="19"/>
        <end position="479"/>
    </location>
</feature>
<dbReference type="PROSITE" id="PS51164">
    <property type="entry name" value="CBM1_2"/>
    <property type="match status" value="1"/>
</dbReference>
<keyword evidence="6" id="KW-1015">Disulfide bond</keyword>
<keyword evidence="3 12" id="KW-0732">Signal</keyword>